<feature type="compositionally biased region" description="Basic residues" evidence="1">
    <location>
        <begin position="1"/>
        <end position="11"/>
    </location>
</feature>
<accession>A0ABP8VW72</accession>
<gene>
    <name evidence="2" type="ORF">GCM10023215_01370</name>
</gene>
<protein>
    <submittedName>
        <fullName evidence="2">Uncharacterized protein</fullName>
    </submittedName>
</protein>
<proteinExistence type="predicted"/>
<dbReference type="EMBL" id="BAABIC010000001">
    <property type="protein sequence ID" value="GAA4673598.1"/>
    <property type="molecule type" value="Genomic_DNA"/>
</dbReference>
<feature type="compositionally biased region" description="Basic and acidic residues" evidence="1">
    <location>
        <begin position="12"/>
        <end position="40"/>
    </location>
</feature>
<evidence type="ECO:0000313" key="3">
    <source>
        <dbReference type="Proteomes" id="UP001500325"/>
    </source>
</evidence>
<dbReference type="Proteomes" id="UP001500325">
    <property type="component" value="Unassembled WGS sequence"/>
</dbReference>
<feature type="region of interest" description="Disordered" evidence="1">
    <location>
        <begin position="1"/>
        <end position="51"/>
    </location>
</feature>
<evidence type="ECO:0000313" key="2">
    <source>
        <dbReference type="EMBL" id="GAA4673598.1"/>
    </source>
</evidence>
<reference evidence="3" key="1">
    <citation type="journal article" date="2019" name="Int. J. Syst. Evol. Microbiol.">
        <title>The Global Catalogue of Microorganisms (GCM) 10K type strain sequencing project: providing services to taxonomists for standard genome sequencing and annotation.</title>
        <authorList>
            <consortium name="The Broad Institute Genomics Platform"/>
            <consortium name="The Broad Institute Genome Sequencing Center for Infectious Disease"/>
            <person name="Wu L."/>
            <person name="Ma J."/>
        </authorList>
    </citation>
    <scope>NUCLEOTIDE SEQUENCE [LARGE SCALE GENOMIC DNA]</scope>
    <source>
        <strain evidence="3">JCM 18055</strain>
    </source>
</reference>
<evidence type="ECO:0000256" key="1">
    <source>
        <dbReference type="SAM" id="MobiDB-lite"/>
    </source>
</evidence>
<sequence>MARILRRRNHRRTGEVSNAHREIEGGGQRSEEPEPSEKQYTDGQASARAGRGGVVMIVPQMMRLAGGPPASRRWESVRGWR</sequence>
<organism evidence="2 3">
    <name type="scientific">Pseudonocardia yuanmonensis</name>
    <dbReference type="NCBI Taxonomy" id="1095914"/>
    <lineage>
        <taxon>Bacteria</taxon>
        <taxon>Bacillati</taxon>
        <taxon>Actinomycetota</taxon>
        <taxon>Actinomycetes</taxon>
        <taxon>Pseudonocardiales</taxon>
        <taxon>Pseudonocardiaceae</taxon>
        <taxon>Pseudonocardia</taxon>
    </lineage>
</organism>
<keyword evidence="3" id="KW-1185">Reference proteome</keyword>
<comment type="caution">
    <text evidence="2">The sequence shown here is derived from an EMBL/GenBank/DDBJ whole genome shotgun (WGS) entry which is preliminary data.</text>
</comment>
<name>A0ABP8VW72_9PSEU</name>